<dbReference type="Proteomes" id="UP000502608">
    <property type="component" value="Plasmid pPN3F2_2"/>
</dbReference>
<gene>
    <name evidence="2" type="ORF">HBH39_19420</name>
</gene>
<dbReference type="EMBL" id="CP050315">
    <property type="protein sequence ID" value="QIR16645.1"/>
    <property type="molecule type" value="Genomic_DNA"/>
</dbReference>
<keyword evidence="1" id="KW-0732">Signal</keyword>
<reference evidence="2 3" key="1">
    <citation type="submission" date="2020-03" db="EMBL/GenBank/DDBJ databases">
        <title>Complete genome sequence of Shewanella sp.</title>
        <authorList>
            <person name="Kim Y.-S."/>
            <person name="Kim S.-J."/>
            <person name="Jung H.-K."/>
            <person name="Kim K.-H."/>
        </authorList>
    </citation>
    <scope>NUCLEOTIDE SEQUENCE [LARGE SCALE GENOMIC DNA]</scope>
    <source>
        <strain evidence="2 3">PN3F2</strain>
        <plasmid evidence="2 3">pPN3F2_2</plasmid>
    </source>
</reference>
<dbReference type="KEGG" id="saes:HBH39_19420"/>
<organism evidence="2 3">
    <name type="scientific">Shewanella aestuarii</name>
    <dbReference type="NCBI Taxonomy" id="1028752"/>
    <lineage>
        <taxon>Bacteria</taxon>
        <taxon>Pseudomonadati</taxon>
        <taxon>Pseudomonadota</taxon>
        <taxon>Gammaproteobacteria</taxon>
        <taxon>Alteromonadales</taxon>
        <taxon>Shewanellaceae</taxon>
        <taxon>Shewanella</taxon>
    </lineage>
</organism>
<keyword evidence="3" id="KW-1185">Reference proteome</keyword>
<dbReference type="AlphaFoldDB" id="A0A6G9QRH2"/>
<name>A0A6G9QRH2_9GAMM</name>
<feature type="chain" id="PRO_5026008877" description="DUF1311 domain-containing protein" evidence="1">
    <location>
        <begin position="21"/>
        <end position="185"/>
    </location>
</feature>
<geneLocation type="plasmid" evidence="2 3">
    <name>pPN3F2_2</name>
</geneLocation>
<proteinExistence type="predicted"/>
<evidence type="ECO:0000313" key="3">
    <source>
        <dbReference type="Proteomes" id="UP000502608"/>
    </source>
</evidence>
<dbReference type="RefSeq" id="WP_167680473.1">
    <property type="nucleotide sequence ID" value="NZ_CP050315.1"/>
</dbReference>
<sequence length="185" mass="20777">MKLKLLALSLLTVMSSQVSAESAYLGSALTKINDCYYRVKVDSKAPDTIKLCKEAERFLESNLPNIKRDMNGANWTKSDDRDLEKLSVRHKQIRLTLGTYKPQPSSSDMKELGLVAIYSRFCDSAINKDRASALSDKNCVSFLAEYDKNYDAIKQKMDSQAGFTEIDADNWSKVSNTLDTIKAIK</sequence>
<feature type="signal peptide" evidence="1">
    <location>
        <begin position="1"/>
        <end position="20"/>
    </location>
</feature>
<keyword evidence="2" id="KW-0614">Plasmid</keyword>
<evidence type="ECO:0000313" key="2">
    <source>
        <dbReference type="EMBL" id="QIR16645.1"/>
    </source>
</evidence>
<evidence type="ECO:0008006" key="4">
    <source>
        <dbReference type="Google" id="ProtNLM"/>
    </source>
</evidence>
<evidence type="ECO:0000256" key="1">
    <source>
        <dbReference type="SAM" id="SignalP"/>
    </source>
</evidence>
<accession>A0A6G9QRH2</accession>
<protein>
    <recommendedName>
        <fullName evidence="4">DUF1311 domain-containing protein</fullName>
    </recommendedName>
</protein>